<reference evidence="2 3" key="1">
    <citation type="journal article" date="2021" name="Arch. Microbiol.">
        <title>Myceligenerans indicum sp. nov., an actinobacterium isolated from mangrove sediment of Sundarbans, India.</title>
        <authorList>
            <person name="Asha K."/>
            <person name="Bhadury P."/>
        </authorList>
    </citation>
    <scope>NUCLEOTIDE SEQUENCE [LARGE SCALE GENOMIC DNA]</scope>
    <source>
        <strain evidence="2 3">I2</strain>
    </source>
</reference>
<dbReference type="Proteomes" id="UP000675409">
    <property type="component" value="Unassembled WGS sequence"/>
</dbReference>
<protein>
    <submittedName>
        <fullName evidence="2">XRE family transcriptional regulator</fullName>
    </submittedName>
</protein>
<gene>
    <name evidence="2" type="ORF">HGK34_21975</name>
</gene>
<proteinExistence type="predicted"/>
<feature type="compositionally biased region" description="Basic and acidic residues" evidence="1">
    <location>
        <begin position="53"/>
        <end position="75"/>
    </location>
</feature>
<dbReference type="EMBL" id="JABBYC010000103">
    <property type="protein sequence ID" value="MBL0888906.1"/>
    <property type="molecule type" value="Genomic_DNA"/>
</dbReference>
<evidence type="ECO:0000256" key="1">
    <source>
        <dbReference type="SAM" id="MobiDB-lite"/>
    </source>
</evidence>
<evidence type="ECO:0000313" key="2">
    <source>
        <dbReference type="EMBL" id="MBL0888906.1"/>
    </source>
</evidence>
<keyword evidence="3" id="KW-1185">Reference proteome</keyword>
<comment type="caution">
    <text evidence="2">The sequence shown here is derived from an EMBL/GenBank/DDBJ whole genome shotgun (WGS) entry which is preliminary data.</text>
</comment>
<feature type="region of interest" description="Disordered" evidence="1">
    <location>
        <begin position="50"/>
        <end position="79"/>
    </location>
</feature>
<accession>A0ABS1LRJ2</accession>
<organism evidence="2 3">
    <name type="scientific">Myceligenerans indicum</name>
    <dbReference type="NCBI Taxonomy" id="2593663"/>
    <lineage>
        <taxon>Bacteria</taxon>
        <taxon>Bacillati</taxon>
        <taxon>Actinomycetota</taxon>
        <taxon>Actinomycetes</taxon>
        <taxon>Micrococcales</taxon>
        <taxon>Promicromonosporaceae</taxon>
        <taxon>Myceligenerans</taxon>
    </lineage>
</organism>
<sequence length="222" mass="24637">MGEPNDASKRLIQRWETGETRQCRNAYAKALEAMTGLPIEMLGFSVRVTPDGHGGHDADRVPDDDHVAREEEPRPTADAPVVPGAYSGVWLSRYQYFSSGRDGTFQALHHVVLLQHDSRLTVRSLPGASSTPGSNLSMELTIEGNVATGTWREETSREDHYRGAIYHGAIQMLIEPTGRRITGKWVGFGRNMDVNSGPWELVFQDASTSQATIRTYTRPPEE</sequence>
<name>A0ABS1LRJ2_9MICO</name>
<evidence type="ECO:0000313" key="3">
    <source>
        <dbReference type="Proteomes" id="UP000675409"/>
    </source>
</evidence>